<reference evidence="2" key="1">
    <citation type="journal article" date="2012" name="Nat. Biotechnol.">
        <title>Reference genome sequence of the model plant Setaria.</title>
        <authorList>
            <person name="Bennetzen J.L."/>
            <person name="Schmutz J."/>
            <person name="Wang H."/>
            <person name="Percifield R."/>
            <person name="Hawkins J."/>
            <person name="Pontaroli A.C."/>
            <person name="Estep M."/>
            <person name="Feng L."/>
            <person name="Vaughn J.N."/>
            <person name="Grimwood J."/>
            <person name="Jenkins J."/>
            <person name="Barry K."/>
            <person name="Lindquist E."/>
            <person name="Hellsten U."/>
            <person name="Deshpande S."/>
            <person name="Wang X."/>
            <person name="Wu X."/>
            <person name="Mitros T."/>
            <person name="Triplett J."/>
            <person name="Yang X."/>
            <person name="Ye C.Y."/>
            <person name="Mauro-Herrera M."/>
            <person name="Wang L."/>
            <person name="Li P."/>
            <person name="Sharma M."/>
            <person name="Sharma R."/>
            <person name="Ronald P.C."/>
            <person name="Panaud O."/>
            <person name="Kellogg E.A."/>
            <person name="Brutnell T.P."/>
            <person name="Doust A.N."/>
            <person name="Tuskan G.A."/>
            <person name="Rokhsar D."/>
            <person name="Devos K.M."/>
        </authorList>
    </citation>
    <scope>NUCLEOTIDE SEQUENCE [LARGE SCALE GENOMIC DNA]</scope>
    <source>
        <strain evidence="2">cv. Yugu1</strain>
    </source>
</reference>
<dbReference type="AlphaFoldDB" id="K3YFL2"/>
<sequence>MQSSYLREYLLTIVCYSAFMAQQEMHLINRYT</sequence>
<dbReference type="Gramene" id="KQK97022">
    <property type="protein sequence ID" value="KQK97022"/>
    <property type="gene ID" value="SETIT_013030mg"/>
</dbReference>
<name>K3YFL2_SETIT</name>
<dbReference type="Proteomes" id="UP000004995">
    <property type="component" value="Unassembled WGS sequence"/>
</dbReference>
<dbReference type="EnsemblPlants" id="KQK97022">
    <property type="protein sequence ID" value="KQK97022"/>
    <property type="gene ID" value="SETIT_013030mg"/>
</dbReference>
<keyword evidence="2" id="KW-1185">Reference proteome</keyword>
<evidence type="ECO:0000313" key="1">
    <source>
        <dbReference type="EnsemblPlants" id="KQK97022"/>
    </source>
</evidence>
<dbReference type="HOGENOM" id="CLU_3393097_0_0_1"/>
<dbReference type="EMBL" id="AGNK02004315">
    <property type="status" value="NOT_ANNOTATED_CDS"/>
    <property type="molecule type" value="Genomic_DNA"/>
</dbReference>
<protein>
    <submittedName>
        <fullName evidence="1">Uncharacterized protein</fullName>
    </submittedName>
</protein>
<proteinExistence type="predicted"/>
<reference evidence="1" key="2">
    <citation type="submission" date="2018-08" db="UniProtKB">
        <authorList>
            <consortium name="EnsemblPlants"/>
        </authorList>
    </citation>
    <scope>IDENTIFICATION</scope>
    <source>
        <strain evidence="1">Yugu1</strain>
    </source>
</reference>
<organism evidence="1 2">
    <name type="scientific">Setaria italica</name>
    <name type="common">Foxtail millet</name>
    <name type="synonym">Panicum italicum</name>
    <dbReference type="NCBI Taxonomy" id="4555"/>
    <lineage>
        <taxon>Eukaryota</taxon>
        <taxon>Viridiplantae</taxon>
        <taxon>Streptophyta</taxon>
        <taxon>Embryophyta</taxon>
        <taxon>Tracheophyta</taxon>
        <taxon>Spermatophyta</taxon>
        <taxon>Magnoliopsida</taxon>
        <taxon>Liliopsida</taxon>
        <taxon>Poales</taxon>
        <taxon>Poaceae</taxon>
        <taxon>PACMAD clade</taxon>
        <taxon>Panicoideae</taxon>
        <taxon>Panicodae</taxon>
        <taxon>Paniceae</taxon>
        <taxon>Cenchrinae</taxon>
        <taxon>Setaria</taxon>
    </lineage>
</organism>
<accession>K3YFL2</accession>
<dbReference type="InParanoid" id="K3YFL2"/>
<evidence type="ECO:0000313" key="2">
    <source>
        <dbReference type="Proteomes" id="UP000004995"/>
    </source>
</evidence>